<sequence length="177" mass="18969">MRLIDGTPQEIAEFLRLTQGEEDPDAGAPGDVDADASGESVGGALDWTQIAELVSGRARSPEIATRVLDFLRGAVALGGVEIGPGESERTHDGRTDYVMVRDAGIRRFGAVAYVKATNGGLTLRLTREDVVDVDDRAISFRNVRAGHQYVVNCPLRDEAAVQVALTLVQLALAKVRQ</sequence>
<evidence type="ECO:0008006" key="4">
    <source>
        <dbReference type="Google" id="ProtNLM"/>
    </source>
</evidence>
<organism evidence="2 3">
    <name type="scientific">Streptomyces murinus</name>
    <dbReference type="NCBI Taxonomy" id="33900"/>
    <lineage>
        <taxon>Bacteria</taxon>
        <taxon>Bacillati</taxon>
        <taxon>Actinomycetota</taxon>
        <taxon>Actinomycetes</taxon>
        <taxon>Kitasatosporales</taxon>
        <taxon>Streptomycetaceae</taxon>
        <taxon>Streptomyces</taxon>
    </lineage>
</organism>
<gene>
    <name evidence="2" type="ORF">HDA42_003818</name>
</gene>
<evidence type="ECO:0000313" key="3">
    <source>
        <dbReference type="Proteomes" id="UP000577386"/>
    </source>
</evidence>
<protein>
    <recommendedName>
        <fullName evidence="4">DUF5655 domain-containing protein</fullName>
    </recommendedName>
</protein>
<comment type="caution">
    <text evidence="2">The sequence shown here is derived from an EMBL/GenBank/DDBJ whole genome shotgun (WGS) entry which is preliminary data.</text>
</comment>
<feature type="region of interest" description="Disordered" evidence="1">
    <location>
        <begin position="20"/>
        <end position="39"/>
    </location>
</feature>
<dbReference type="Proteomes" id="UP000577386">
    <property type="component" value="Unassembled WGS sequence"/>
</dbReference>
<accession>A0A7W3NQ40</accession>
<reference evidence="2 3" key="1">
    <citation type="submission" date="2020-08" db="EMBL/GenBank/DDBJ databases">
        <title>Sequencing the genomes of 1000 actinobacteria strains.</title>
        <authorList>
            <person name="Klenk H.-P."/>
        </authorList>
    </citation>
    <scope>NUCLEOTIDE SEQUENCE [LARGE SCALE GENOMIC DNA]</scope>
    <source>
        <strain evidence="2 3">DSM 41827</strain>
    </source>
</reference>
<dbReference type="GeneID" id="93982385"/>
<proteinExistence type="predicted"/>
<dbReference type="RefSeq" id="WP_259408708.1">
    <property type="nucleotide sequence ID" value="NZ_BAAAHW010000037.1"/>
</dbReference>
<keyword evidence="3" id="KW-1185">Reference proteome</keyword>
<name>A0A7W3NQ40_STRMR</name>
<dbReference type="EMBL" id="JACJIJ010000002">
    <property type="protein sequence ID" value="MBA9054640.1"/>
    <property type="molecule type" value="Genomic_DNA"/>
</dbReference>
<evidence type="ECO:0000256" key="1">
    <source>
        <dbReference type="SAM" id="MobiDB-lite"/>
    </source>
</evidence>
<dbReference type="AlphaFoldDB" id="A0A7W3NQ40"/>
<evidence type="ECO:0000313" key="2">
    <source>
        <dbReference type="EMBL" id="MBA9054640.1"/>
    </source>
</evidence>